<keyword evidence="2" id="KW-0812">Transmembrane</keyword>
<comment type="caution">
    <text evidence="3">The sequence shown here is derived from an EMBL/GenBank/DDBJ whole genome shotgun (WGS) entry which is preliminary data.</text>
</comment>
<evidence type="ECO:0000256" key="2">
    <source>
        <dbReference type="SAM" id="Phobius"/>
    </source>
</evidence>
<keyword evidence="4" id="KW-1185">Reference proteome</keyword>
<sequence>MSGQDLAVRLVALGAVAVVANVPLGMWRAHLRKLSPAWFVSIHASIPAVIAARKALTVPRAAVVLSIACAVVGQQIGVKLERRRLAGKKGGKGAGSGAPPEGSTASGKAKAR</sequence>
<proteinExistence type="predicted"/>
<reference evidence="3" key="1">
    <citation type="submission" date="2020-11" db="EMBL/GenBank/DDBJ databases">
        <title>Chlorella ohadii genome sequencing and assembly.</title>
        <authorList>
            <person name="Murik O."/>
            <person name="Treves H."/>
            <person name="Kedem I."/>
            <person name="Shotland Y."/>
            <person name="Kaplan A."/>
        </authorList>
    </citation>
    <scope>NUCLEOTIDE SEQUENCE</scope>
    <source>
        <strain evidence="3">1</strain>
    </source>
</reference>
<dbReference type="Proteomes" id="UP001205105">
    <property type="component" value="Unassembled WGS sequence"/>
</dbReference>
<organism evidence="3 4">
    <name type="scientific">Chlorella ohadii</name>
    <dbReference type="NCBI Taxonomy" id="2649997"/>
    <lineage>
        <taxon>Eukaryota</taxon>
        <taxon>Viridiplantae</taxon>
        <taxon>Chlorophyta</taxon>
        <taxon>core chlorophytes</taxon>
        <taxon>Trebouxiophyceae</taxon>
        <taxon>Chlorellales</taxon>
        <taxon>Chlorellaceae</taxon>
        <taxon>Chlorella clade</taxon>
        <taxon>Chlorella</taxon>
    </lineage>
</organism>
<protein>
    <submittedName>
        <fullName evidence="3">Uncharacterized protein</fullName>
    </submittedName>
</protein>
<accession>A0AAD5DJK1</accession>
<dbReference type="AlphaFoldDB" id="A0AAD5DJK1"/>
<evidence type="ECO:0000313" key="4">
    <source>
        <dbReference type="Proteomes" id="UP001205105"/>
    </source>
</evidence>
<dbReference type="EMBL" id="JADXDR010000254">
    <property type="protein sequence ID" value="KAI7835514.1"/>
    <property type="molecule type" value="Genomic_DNA"/>
</dbReference>
<name>A0AAD5DJK1_9CHLO</name>
<feature type="region of interest" description="Disordered" evidence="1">
    <location>
        <begin position="87"/>
        <end position="112"/>
    </location>
</feature>
<feature type="transmembrane region" description="Helical" evidence="2">
    <location>
        <begin position="58"/>
        <end position="78"/>
    </location>
</feature>
<evidence type="ECO:0000256" key="1">
    <source>
        <dbReference type="SAM" id="MobiDB-lite"/>
    </source>
</evidence>
<keyword evidence="2" id="KW-0472">Membrane</keyword>
<dbReference type="PANTHER" id="PTHR31033:SF18">
    <property type="entry name" value="OS06G0115800 PROTEIN"/>
    <property type="match status" value="1"/>
</dbReference>
<evidence type="ECO:0000313" key="3">
    <source>
        <dbReference type="EMBL" id="KAI7835514.1"/>
    </source>
</evidence>
<feature type="transmembrane region" description="Helical" evidence="2">
    <location>
        <begin position="6"/>
        <end position="27"/>
    </location>
</feature>
<gene>
    <name evidence="3" type="ORF">COHA_010588</name>
</gene>
<feature type="compositionally biased region" description="Low complexity" evidence="1">
    <location>
        <begin position="97"/>
        <end position="112"/>
    </location>
</feature>
<keyword evidence="2" id="KW-1133">Transmembrane helix</keyword>
<dbReference type="PANTHER" id="PTHR31033">
    <property type="entry name" value="PROTEIN, PUTATIVE-RELATED"/>
    <property type="match status" value="1"/>
</dbReference>